<reference evidence="1" key="1">
    <citation type="journal article" date="2023" name="G3 (Bethesda)">
        <title>Whole genome assemblies of Zophobas morio and Tenebrio molitor.</title>
        <authorList>
            <person name="Kaur S."/>
            <person name="Stinson S.A."/>
            <person name="diCenzo G.C."/>
        </authorList>
    </citation>
    <scope>NUCLEOTIDE SEQUENCE</scope>
    <source>
        <strain evidence="1">QUZm001</strain>
    </source>
</reference>
<protein>
    <submittedName>
        <fullName evidence="1">Uncharacterized protein</fullName>
    </submittedName>
</protein>
<keyword evidence="2" id="KW-1185">Reference proteome</keyword>
<evidence type="ECO:0000313" key="1">
    <source>
        <dbReference type="EMBL" id="KAJ3622597.1"/>
    </source>
</evidence>
<dbReference type="AlphaFoldDB" id="A0AA38LZP1"/>
<sequence>MASTIVARCLVPLQAFTLRYLGVGHLTAECHPKHGTRLLDVRITARFAPPTSRNCKGYPQRPLSVDQYATTTSDSTPNSTITPTVPCAFHQRARPHQAPPAKDLTLIMQT</sequence>
<organism evidence="1 2">
    <name type="scientific">Zophobas morio</name>
    <dbReference type="NCBI Taxonomy" id="2755281"/>
    <lineage>
        <taxon>Eukaryota</taxon>
        <taxon>Metazoa</taxon>
        <taxon>Ecdysozoa</taxon>
        <taxon>Arthropoda</taxon>
        <taxon>Hexapoda</taxon>
        <taxon>Insecta</taxon>
        <taxon>Pterygota</taxon>
        <taxon>Neoptera</taxon>
        <taxon>Endopterygota</taxon>
        <taxon>Coleoptera</taxon>
        <taxon>Polyphaga</taxon>
        <taxon>Cucujiformia</taxon>
        <taxon>Tenebrionidae</taxon>
        <taxon>Zophobas</taxon>
    </lineage>
</organism>
<gene>
    <name evidence="1" type="ORF">Zmor_004463</name>
</gene>
<proteinExistence type="predicted"/>
<dbReference type="Proteomes" id="UP001168821">
    <property type="component" value="Unassembled WGS sequence"/>
</dbReference>
<comment type="caution">
    <text evidence="1">The sequence shown here is derived from an EMBL/GenBank/DDBJ whole genome shotgun (WGS) entry which is preliminary data.</text>
</comment>
<name>A0AA38LZP1_9CUCU</name>
<dbReference type="EMBL" id="JALNTZ010001841">
    <property type="protein sequence ID" value="KAJ3622597.1"/>
    <property type="molecule type" value="Genomic_DNA"/>
</dbReference>
<accession>A0AA38LZP1</accession>
<evidence type="ECO:0000313" key="2">
    <source>
        <dbReference type="Proteomes" id="UP001168821"/>
    </source>
</evidence>